<sequence>MALFQRNQIGFKEEQHGTVTPANDLARLMYYFNCVCYVIQYNDSDVSRLRNCHNWASLSAAEIRLLLALCSTLSPDVFNNKVFFQSDALCGSNQNKFFEISQVSNQLLAVDSIIIAGRRYRVNKIMTYRMSWMYNNYINPMQRIAQQLNTRTSNSSACVIS</sequence>
<dbReference type="EMBL" id="CAJNOJ010000256">
    <property type="protein sequence ID" value="CAF1344101.1"/>
    <property type="molecule type" value="Genomic_DNA"/>
</dbReference>
<evidence type="ECO:0000313" key="3">
    <source>
        <dbReference type="Proteomes" id="UP000663828"/>
    </source>
</evidence>
<dbReference type="Proteomes" id="UP000663852">
    <property type="component" value="Unassembled WGS sequence"/>
</dbReference>
<dbReference type="EMBL" id="CAJNOR010004333">
    <property type="protein sequence ID" value="CAF1494320.1"/>
    <property type="molecule type" value="Genomic_DNA"/>
</dbReference>
<gene>
    <name evidence="1" type="ORF">EDS130_LOCUS32904</name>
    <name evidence="2" type="ORF">XAT740_LOCUS39271</name>
</gene>
<name>A0A815SST9_ADIRI</name>
<reference evidence="2" key="1">
    <citation type="submission" date="2021-02" db="EMBL/GenBank/DDBJ databases">
        <authorList>
            <person name="Nowell W R."/>
        </authorList>
    </citation>
    <scope>NUCLEOTIDE SEQUENCE</scope>
</reference>
<keyword evidence="3" id="KW-1185">Reference proteome</keyword>
<comment type="caution">
    <text evidence="2">The sequence shown here is derived from an EMBL/GenBank/DDBJ whole genome shotgun (WGS) entry which is preliminary data.</text>
</comment>
<protein>
    <submittedName>
        <fullName evidence="2">Uncharacterized protein</fullName>
    </submittedName>
</protein>
<evidence type="ECO:0000313" key="2">
    <source>
        <dbReference type="EMBL" id="CAF1494320.1"/>
    </source>
</evidence>
<dbReference type="AlphaFoldDB" id="A0A815SST9"/>
<accession>A0A815SST9</accession>
<dbReference type="OrthoDB" id="661148at2759"/>
<organism evidence="2 3">
    <name type="scientific">Adineta ricciae</name>
    <name type="common">Rotifer</name>
    <dbReference type="NCBI Taxonomy" id="249248"/>
    <lineage>
        <taxon>Eukaryota</taxon>
        <taxon>Metazoa</taxon>
        <taxon>Spiralia</taxon>
        <taxon>Gnathifera</taxon>
        <taxon>Rotifera</taxon>
        <taxon>Eurotatoria</taxon>
        <taxon>Bdelloidea</taxon>
        <taxon>Adinetida</taxon>
        <taxon>Adinetidae</taxon>
        <taxon>Adineta</taxon>
    </lineage>
</organism>
<dbReference type="Proteomes" id="UP000663828">
    <property type="component" value="Unassembled WGS sequence"/>
</dbReference>
<proteinExistence type="predicted"/>
<evidence type="ECO:0000313" key="1">
    <source>
        <dbReference type="EMBL" id="CAF1344101.1"/>
    </source>
</evidence>